<keyword evidence="2" id="KW-0732">Signal</keyword>
<feature type="compositionally biased region" description="Low complexity" evidence="1">
    <location>
        <begin position="643"/>
        <end position="655"/>
    </location>
</feature>
<evidence type="ECO:0008006" key="5">
    <source>
        <dbReference type="Google" id="ProtNLM"/>
    </source>
</evidence>
<evidence type="ECO:0000313" key="3">
    <source>
        <dbReference type="EMBL" id="VDP85865.1"/>
    </source>
</evidence>
<evidence type="ECO:0000256" key="1">
    <source>
        <dbReference type="SAM" id="MobiDB-lite"/>
    </source>
</evidence>
<feature type="compositionally biased region" description="Polar residues" evidence="1">
    <location>
        <begin position="280"/>
        <end position="297"/>
    </location>
</feature>
<feature type="region of interest" description="Disordered" evidence="1">
    <location>
        <begin position="586"/>
        <end position="670"/>
    </location>
</feature>
<evidence type="ECO:0000256" key="2">
    <source>
        <dbReference type="SAM" id="SignalP"/>
    </source>
</evidence>
<name>A0A3P8I9J3_9TREM</name>
<accession>A0A3P8I9J3</accession>
<sequence length="720" mass="76688">MIEAIIICLTRLLPLLPADSETHQPLFWVALGVLQLDEVSLYAAGLALLEQNLLTLDQHGTFDRDGFRHPAPKTVARTIRVLNTLLGIVAKPTNRDKYQVTKDSVAYLAALLPVSDEVRKRCRLKFRVPGTLAGPSEQPHTGQHSFNMQPSAMCVNTAVGGPPSKGVSTTASGDWCGSTESLQDVLLPGQTGRLAHGAQRSGAAVSGFLRALLPNAMNPNVLTGRFARARPENVSNLNWSSNIPNWDRSLGSSFDYQNQSVRSGFGRGMTATGDVPHATQARSQVQPQSGLLGTTEGSRSKSIDCCSSNTVATSTVSSSGDKSSTLLSVTGANSGSSSNSNATMITVAATTTATVLSGPVSTVDEAQSTGPMLNLPGKPGSDIEPSSSPSSQPQQKTHDILPSSQILLDPEVLVDEATQALTIAVLTTLVRYTTDENESRVLYEFLADASMVFPRVFPVIHSLLDSKINYVLTHCHDQKILSAVQSIIQNMISSGETSVQQLHYLQSIGFGGLWRFSGHFSKANQNADAAQLFVNFLEVLLDSHLPGEDLRTSYTPVLGLGSTSRAGNLSSSSSLSLSSIHGSLSDPALNGADEDSPVPMSPTLVGTSCVTSASNEPVDNTSVHSLECSRLTDNIQPRRDLPGAQAQQLQSQGDQEPSQTSTDDPELCSEPNETILYGLHIKQLKKSATTDLTDITNPLHRDLHAYRSHSSPCATSLSLT</sequence>
<reference evidence="3 4" key="1">
    <citation type="submission" date="2018-11" db="EMBL/GenBank/DDBJ databases">
        <authorList>
            <consortium name="Pathogen Informatics"/>
        </authorList>
    </citation>
    <scope>NUCLEOTIDE SEQUENCE [LARGE SCALE GENOMIC DNA]</scope>
    <source>
        <strain evidence="3 4">Egypt</strain>
    </source>
</reference>
<protein>
    <recommendedName>
        <fullName evidence="5">Neurofibromin</fullName>
    </recommendedName>
</protein>
<feature type="compositionally biased region" description="Low complexity" evidence="1">
    <location>
        <begin position="385"/>
        <end position="395"/>
    </location>
</feature>
<evidence type="ECO:0000313" key="4">
    <source>
        <dbReference type="Proteomes" id="UP000272942"/>
    </source>
</evidence>
<dbReference type="OrthoDB" id="28245at2759"/>
<keyword evidence="4" id="KW-1185">Reference proteome</keyword>
<dbReference type="AlphaFoldDB" id="A0A3P8I9J3"/>
<dbReference type="Proteomes" id="UP000272942">
    <property type="component" value="Unassembled WGS sequence"/>
</dbReference>
<organism evidence="3 4">
    <name type="scientific">Echinostoma caproni</name>
    <dbReference type="NCBI Taxonomy" id="27848"/>
    <lineage>
        <taxon>Eukaryota</taxon>
        <taxon>Metazoa</taxon>
        <taxon>Spiralia</taxon>
        <taxon>Lophotrochozoa</taxon>
        <taxon>Platyhelminthes</taxon>
        <taxon>Trematoda</taxon>
        <taxon>Digenea</taxon>
        <taxon>Plagiorchiida</taxon>
        <taxon>Echinostomata</taxon>
        <taxon>Echinostomatoidea</taxon>
        <taxon>Echinostomatidae</taxon>
        <taxon>Echinostoma</taxon>
    </lineage>
</organism>
<gene>
    <name evidence="3" type="ORF">ECPE_LOCUS9730</name>
</gene>
<feature type="chain" id="PRO_5018138051" description="Neurofibromin" evidence="2">
    <location>
        <begin position="21"/>
        <end position="720"/>
    </location>
</feature>
<feature type="region of interest" description="Disordered" evidence="1">
    <location>
        <begin position="360"/>
        <end position="398"/>
    </location>
</feature>
<feature type="region of interest" description="Disordered" evidence="1">
    <location>
        <begin position="265"/>
        <end position="306"/>
    </location>
</feature>
<feature type="compositionally biased region" description="Polar residues" evidence="1">
    <location>
        <begin position="604"/>
        <end position="624"/>
    </location>
</feature>
<proteinExistence type="predicted"/>
<dbReference type="EMBL" id="UZAN01047870">
    <property type="protein sequence ID" value="VDP85865.1"/>
    <property type="molecule type" value="Genomic_DNA"/>
</dbReference>
<feature type="signal peptide" evidence="2">
    <location>
        <begin position="1"/>
        <end position="20"/>
    </location>
</feature>